<dbReference type="OrthoDB" id="9815425at2"/>
<accession>A0A1H9PU15</accession>
<dbReference type="Pfam" id="PF07859">
    <property type="entry name" value="Abhydrolase_3"/>
    <property type="match status" value="1"/>
</dbReference>
<evidence type="ECO:0000259" key="2">
    <source>
        <dbReference type="Pfam" id="PF07859"/>
    </source>
</evidence>
<dbReference type="SUPFAM" id="SSF53474">
    <property type="entry name" value="alpha/beta-Hydrolases"/>
    <property type="match status" value="1"/>
</dbReference>
<dbReference type="InterPro" id="IPR029058">
    <property type="entry name" value="AB_hydrolase_fold"/>
</dbReference>
<dbReference type="GO" id="GO:0016787">
    <property type="term" value="F:hydrolase activity"/>
    <property type="evidence" value="ECO:0007669"/>
    <property type="project" value="UniProtKB-KW"/>
</dbReference>
<evidence type="ECO:0000313" key="3">
    <source>
        <dbReference type="EMBL" id="SER51701.1"/>
    </source>
</evidence>
<gene>
    <name evidence="3" type="ORF">SAMN04488559_101137</name>
</gene>
<dbReference type="RefSeq" id="WP_092649293.1">
    <property type="nucleotide sequence ID" value="NZ_FOHA01000001.1"/>
</dbReference>
<dbReference type="InterPro" id="IPR013094">
    <property type="entry name" value="AB_hydrolase_3"/>
</dbReference>
<dbReference type="AlphaFoldDB" id="A0A1H9PU15"/>
<keyword evidence="4" id="KW-1185">Reference proteome</keyword>
<dbReference type="InterPro" id="IPR050300">
    <property type="entry name" value="GDXG_lipolytic_enzyme"/>
</dbReference>
<dbReference type="STRING" id="142588.SAMN04488559_101137"/>
<dbReference type="PANTHER" id="PTHR48081">
    <property type="entry name" value="AB HYDROLASE SUPERFAMILY PROTEIN C4A8.06C"/>
    <property type="match status" value="1"/>
</dbReference>
<reference evidence="3 4" key="1">
    <citation type="submission" date="2016-10" db="EMBL/GenBank/DDBJ databases">
        <authorList>
            <person name="de Groot N.N."/>
        </authorList>
    </citation>
    <scope>NUCLEOTIDE SEQUENCE [LARGE SCALE GENOMIC DNA]</scope>
    <source>
        <strain evidence="3 4">DSM 13760</strain>
    </source>
</reference>
<name>A0A1H9PU15_9LACT</name>
<sequence>MQSFTNFTYFKTAAYSLEASFYPAKNQVKNKTIIYFHGGGLIWGNRFDLPDSYIQQFLEAGYHFLTVDYPLAPECTLPEIYHAIQQSILWFSQEAASTLGIHSTQYFLFGRSAGAYLAFLCGKDKSLPTPQKIISFYGYPRINESFYLQPSSYYLKFPRFAKELVQAMKQPIPIVNGTLETRYGIYIYARQAGAWLDLLLPDKTTMQDYSLTDTDLAQLPPTFIAQSNQDQDIPYQVGLQLQQLIPQNKFAMVTGLPHDFDKNTEDQQAKKVYLELIDWLDK</sequence>
<feature type="domain" description="Alpha/beta hydrolase fold-3" evidence="2">
    <location>
        <begin position="33"/>
        <end position="230"/>
    </location>
</feature>
<dbReference type="Proteomes" id="UP000198948">
    <property type="component" value="Unassembled WGS sequence"/>
</dbReference>
<organism evidence="3 4">
    <name type="scientific">Isobaculum melis</name>
    <dbReference type="NCBI Taxonomy" id="142588"/>
    <lineage>
        <taxon>Bacteria</taxon>
        <taxon>Bacillati</taxon>
        <taxon>Bacillota</taxon>
        <taxon>Bacilli</taxon>
        <taxon>Lactobacillales</taxon>
        <taxon>Carnobacteriaceae</taxon>
        <taxon>Isobaculum</taxon>
    </lineage>
</organism>
<dbReference type="PANTHER" id="PTHR48081:SF3">
    <property type="entry name" value="ALPHA_BETA HYDROLASE FOLD-3 DOMAIN-CONTAINING PROTEIN"/>
    <property type="match status" value="1"/>
</dbReference>
<evidence type="ECO:0000313" key="4">
    <source>
        <dbReference type="Proteomes" id="UP000198948"/>
    </source>
</evidence>
<evidence type="ECO:0000256" key="1">
    <source>
        <dbReference type="ARBA" id="ARBA00022801"/>
    </source>
</evidence>
<keyword evidence="1" id="KW-0378">Hydrolase</keyword>
<protein>
    <submittedName>
        <fullName evidence="3">Acetyl esterase/lipase</fullName>
    </submittedName>
</protein>
<dbReference type="Gene3D" id="3.40.50.1820">
    <property type="entry name" value="alpha/beta hydrolase"/>
    <property type="match status" value="1"/>
</dbReference>
<proteinExistence type="predicted"/>
<dbReference type="EMBL" id="FOHA01000001">
    <property type="protein sequence ID" value="SER51701.1"/>
    <property type="molecule type" value="Genomic_DNA"/>
</dbReference>